<proteinExistence type="predicted"/>
<sequence length="163" mass="18244">QYLKIEGETWFVDETGTAVVWIVNTNNVTVNNSGSGAGFVGIQTPTTYFMSVYLSPIEGIKYSGSDHQFVTFNVALASAPVSQRDLSKRKWNARRLGLEALRASLPRSWSILQNNPTSDACSETEKIVLNTMKEITAACEAFMPRLKNQSFHRPTYWWSTDIA</sequence>
<organism evidence="1 2">
    <name type="scientific">Cotesia congregata</name>
    <name type="common">Parasitoid wasp</name>
    <name type="synonym">Apanteles congregatus</name>
    <dbReference type="NCBI Taxonomy" id="51543"/>
    <lineage>
        <taxon>Eukaryota</taxon>
        <taxon>Metazoa</taxon>
        <taxon>Ecdysozoa</taxon>
        <taxon>Arthropoda</taxon>
        <taxon>Hexapoda</taxon>
        <taxon>Insecta</taxon>
        <taxon>Pterygota</taxon>
        <taxon>Neoptera</taxon>
        <taxon>Endopterygota</taxon>
        <taxon>Hymenoptera</taxon>
        <taxon>Apocrita</taxon>
        <taxon>Ichneumonoidea</taxon>
        <taxon>Braconidae</taxon>
        <taxon>Microgastrinae</taxon>
        <taxon>Cotesia</taxon>
    </lineage>
</organism>
<feature type="non-terminal residue" evidence="1">
    <location>
        <position position="1"/>
    </location>
</feature>
<accession>A0A8J2HL87</accession>
<evidence type="ECO:0000313" key="1">
    <source>
        <dbReference type="EMBL" id="CAG5100664.1"/>
    </source>
</evidence>
<dbReference type="EMBL" id="CAJNRD030001122">
    <property type="protein sequence ID" value="CAG5100664.1"/>
    <property type="molecule type" value="Genomic_DNA"/>
</dbReference>
<name>A0A8J2HL87_COTCN</name>
<reference evidence="1" key="1">
    <citation type="submission" date="2021-04" db="EMBL/GenBank/DDBJ databases">
        <authorList>
            <person name="Chebbi M.A.C M."/>
        </authorList>
    </citation>
    <scope>NUCLEOTIDE SEQUENCE</scope>
</reference>
<keyword evidence="2" id="KW-1185">Reference proteome</keyword>
<dbReference type="OrthoDB" id="7554092at2759"/>
<comment type="caution">
    <text evidence="1">The sequence shown here is derived from an EMBL/GenBank/DDBJ whole genome shotgun (WGS) entry which is preliminary data.</text>
</comment>
<dbReference type="AlphaFoldDB" id="A0A8J2HL87"/>
<gene>
    <name evidence="1" type="ORF">HICCMSTLAB_LOCUS9737</name>
</gene>
<protein>
    <submittedName>
        <fullName evidence="1">Uncharacterized protein</fullName>
    </submittedName>
</protein>
<dbReference type="Proteomes" id="UP000786811">
    <property type="component" value="Unassembled WGS sequence"/>
</dbReference>
<evidence type="ECO:0000313" key="2">
    <source>
        <dbReference type="Proteomes" id="UP000786811"/>
    </source>
</evidence>